<dbReference type="PANTHER" id="PTHR44067:SF10">
    <property type="entry name" value="S-ADENOSYL-L-METHIONINE-DEPENDENT METHYLTRANSFERASE SUPERFAMILY PROTEIN"/>
    <property type="match status" value="1"/>
</dbReference>
<gene>
    <name evidence="2" type="ORF">BUALT_Bualt15G0100500</name>
</gene>
<feature type="compositionally biased region" description="Polar residues" evidence="1">
    <location>
        <begin position="131"/>
        <end position="141"/>
    </location>
</feature>
<evidence type="ECO:0000313" key="3">
    <source>
        <dbReference type="Proteomes" id="UP000826271"/>
    </source>
</evidence>
<dbReference type="EMBL" id="WHWC01000015">
    <property type="protein sequence ID" value="KAG8368959.1"/>
    <property type="molecule type" value="Genomic_DNA"/>
</dbReference>
<protein>
    <submittedName>
        <fullName evidence="2">Uncharacterized protein</fullName>
    </submittedName>
</protein>
<organism evidence="2 3">
    <name type="scientific">Buddleja alternifolia</name>
    <dbReference type="NCBI Taxonomy" id="168488"/>
    <lineage>
        <taxon>Eukaryota</taxon>
        <taxon>Viridiplantae</taxon>
        <taxon>Streptophyta</taxon>
        <taxon>Embryophyta</taxon>
        <taxon>Tracheophyta</taxon>
        <taxon>Spermatophyta</taxon>
        <taxon>Magnoliopsida</taxon>
        <taxon>eudicotyledons</taxon>
        <taxon>Gunneridae</taxon>
        <taxon>Pentapetalae</taxon>
        <taxon>asterids</taxon>
        <taxon>lamiids</taxon>
        <taxon>Lamiales</taxon>
        <taxon>Scrophulariaceae</taxon>
        <taxon>Buddlejeae</taxon>
        <taxon>Buddleja</taxon>
    </lineage>
</organism>
<dbReference type="Proteomes" id="UP000826271">
    <property type="component" value="Unassembled WGS sequence"/>
</dbReference>
<name>A0AAV6WMA6_9LAMI</name>
<sequence>MCCIKLKESVLSTMSPHRGLMLKGCEPLPRKRCHPKSPANYVDPTPLLDSLWTTPDSSLIWDPYTCKSYKCLIKRRKNPKSYDCKDCFHLEGREEKDGYLTIENWIVGLIVLAAKPRGGDGVQSHNRMEKGSQSGVKAGQGTESIEQLLSKAQGMPNQNHSEAEIARVLQESIRGLT</sequence>
<dbReference type="PANTHER" id="PTHR44067">
    <property type="entry name" value="S-ADENOSYL-L-METHIONINE-DEPENDENT METHYLTRANSFERASE SUPERFAMILY PROTEIN-RELATED"/>
    <property type="match status" value="1"/>
</dbReference>
<evidence type="ECO:0000256" key="1">
    <source>
        <dbReference type="SAM" id="MobiDB-lite"/>
    </source>
</evidence>
<dbReference type="InterPro" id="IPR053223">
    <property type="entry name" value="Prob_Methyltransferase"/>
</dbReference>
<dbReference type="AlphaFoldDB" id="A0AAV6WMA6"/>
<proteinExistence type="predicted"/>
<reference evidence="2" key="1">
    <citation type="submission" date="2019-10" db="EMBL/GenBank/DDBJ databases">
        <authorList>
            <person name="Zhang R."/>
            <person name="Pan Y."/>
            <person name="Wang J."/>
            <person name="Ma R."/>
            <person name="Yu S."/>
        </authorList>
    </citation>
    <scope>NUCLEOTIDE SEQUENCE</scope>
    <source>
        <strain evidence="2">LA-IB0</strain>
        <tissue evidence="2">Leaf</tissue>
    </source>
</reference>
<comment type="caution">
    <text evidence="2">The sequence shown here is derived from an EMBL/GenBank/DDBJ whole genome shotgun (WGS) entry which is preliminary data.</text>
</comment>
<feature type="region of interest" description="Disordered" evidence="1">
    <location>
        <begin position="119"/>
        <end position="141"/>
    </location>
</feature>
<evidence type="ECO:0000313" key="2">
    <source>
        <dbReference type="EMBL" id="KAG8368959.1"/>
    </source>
</evidence>
<keyword evidence="3" id="KW-1185">Reference proteome</keyword>
<accession>A0AAV6WMA6</accession>